<protein>
    <submittedName>
        <fullName evidence="2">Uncharacterized protein</fullName>
    </submittedName>
</protein>
<proteinExistence type="predicted"/>
<sequence length="61" mass="7105">MAKNTGDGFRRGQVTDRYQQYNPETDRYDKYDGDANYIDSKVTEGPYKGIEERTPKKPPRS</sequence>
<dbReference type="AlphaFoldDB" id="A0A934QBA0"/>
<name>A0A934QBA0_9MICO</name>
<comment type="caution">
    <text evidence="2">The sequence shown here is derived from an EMBL/GenBank/DDBJ whole genome shotgun (WGS) entry which is preliminary data.</text>
</comment>
<feature type="region of interest" description="Disordered" evidence="1">
    <location>
        <begin position="1"/>
        <end position="61"/>
    </location>
</feature>
<evidence type="ECO:0000313" key="2">
    <source>
        <dbReference type="EMBL" id="MBK0420571.1"/>
    </source>
</evidence>
<dbReference type="EMBL" id="JAEHOI010000001">
    <property type="protein sequence ID" value="MBK0420571.1"/>
    <property type="molecule type" value="Genomic_DNA"/>
</dbReference>
<evidence type="ECO:0000256" key="1">
    <source>
        <dbReference type="SAM" id="MobiDB-lite"/>
    </source>
</evidence>
<keyword evidence="3" id="KW-1185">Reference proteome</keyword>
<evidence type="ECO:0000313" key="3">
    <source>
        <dbReference type="Proteomes" id="UP000618733"/>
    </source>
</evidence>
<dbReference type="RefSeq" id="WP_200130785.1">
    <property type="nucleotide sequence ID" value="NZ_JAEHOI010000001.1"/>
</dbReference>
<organism evidence="2 3">
    <name type="scientific">Leucobacter edaphi</name>
    <dbReference type="NCBI Taxonomy" id="2796472"/>
    <lineage>
        <taxon>Bacteria</taxon>
        <taxon>Bacillati</taxon>
        <taxon>Actinomycetota</taxon>
        <taxon>Actinomycetes</taxon>
        <taxon>Micrococcales</taxon>
        <taxon>Microbacteriaceae</taxon>
        <taxon>Leucobacter</taxon>
    </lineage>
</organism>
<accession>A0A934QBA0</accession>
<dbReference type="Proteomes" id="UP000618733">
    <property type="component" value="Unassembled WGS sequence"/>
</dbReference>
<reference evidence="2" key="1">
    <citation type="submission" date="2020-12" db="EMBL/GenBank/DDBJ databases">
        <title>Leucobacter sp. CAS2, isolated from Chromium sludge.</title>
        <authorList>
            <person name="Xu Z."/>
        </authorList>
    </citation>
    <scope>NUCLEOTIDE SEQUENCE</scope>
    <source>
        <strain evidence="2">CSA2</strain>
    </source>
</reference>
<feature type="compositionally biased region" description="Basic and acidic residues" evidence="1">
    <location>
        <begin position="24"/>
        <end position="33"/>
    </location>
</feature>
<gene>
    <name evidence="2" type="ORF">JD292_00540</name>
</gene>